<comment type="caution">
    <text evidence="1">The sequence shown here is derived from an EMBL/GenBank/DDBJ whole genome shotgun (WGS) entry which is preliminary data.</text>
</comment>
<evidence type="ECO:0000313" key="1">
    <source>
        <dbReference type="EMBL" id="KAA3489628.1"/>
    </source>
</evidence>
<dbReference type="Proteomes" id="UP000325315">
    <property type="component" value="Unassembled WGS sequence"/>
</dbReference>
<proteinExistence type="predicted"/>
<accession>A0A5B6X708</accession>
<dbReference type="EMBL" id="SMMG02000001">
    <property type="protein sequence ID" value="KAA3489628.1"/>
    <property type="molecule type" value="Genomic_DNA"/>
</dbReference>
<keyword evidence="2" id="KW-1185">Reference proteome</keyword>
<protein>
    <submittedName>
        <fullName evidence="1">Uncharacterized protein</fullName>
    </submittedName>
</protein>
<gene>
    <name evidence="1" type="ORF">EPI10_033216</name>
</gene>
<evidence type="ECO:0000313" key="2">
    <source>
        <dbReference type="Proteomes" id="UP000325315"/>
    </source>
</evidence>
<sequence>MPALHNIFMFIANNTIFSYSVGMDSRIQLGPLLMRKLGSNSRAMFPNFSGEISIPFMGPKFPNSKILPRLFFLKVIIHYSPFIHLIPHCLNSVKNTLNC</sequence>
<name>A0A5B6X708_9ROSI</name>
<dbReference type="AlphaFoldDB" id="A0A5B6X708"/>
<reference evidence="2" key="1">
    <citation type="journal article" date="2019" name="Plant Biotechnol. J.">
        <title>Genome sequencing of the Australian wild diploid species Gossypium australe highlights disease resistance and delayed gland morphogenesis.</title>
        <authorList>
            <person name="Cai Y."/>
            <person name="Cai X."/>
            <person name="Wang Q."/>
            <person name="Wang P."/>
            <person name="Zhang Y."/>
            <person name="Cai C."/>
            <person name="Xu Y."/>
            <person name="Wang K."/>
            <person name="Zhou Z."/>
            <person name="Wang C."/>
            <person name="Geng S."/>
            <person name="Li B."/>
            <person name="Dong Q."/>
            <person name="Hou Y."/>
            <person name="Wang H."/>
            <person name="Ai P."/>
            <person name="Liu Z."/>
            <person name="Yi F."/>
            <person name="Sun M."/>
            <person name="An G."/>
            <person name="Cheng J."/>
            <person name="Zhang Y."/>
            <person name="Shi Q."/>
            <person name="Xie Y."/>
            <person name="Shi X."/>
            <person name="Chang Y."/>
            <person name="Huang F."/>
            <person name="Chen Y."/>
            <person name="Hong S."/>
            <person name="Mi L."/>
            <person name="Sun Q."/>
            <person name="Zhang L."/>
            <person name="Zhou B."/>
            <person name="Peng R."/>
            <person name="Zhang X."/>
            <person name="Liu F."/>
        </authorList>
    </citation>
    <scope>NUCLEOTIDE SEQUENCE [LARGE SCALE GENOMIC DNA]</scope>
    <source>
        <strain evidence="2">cv. PA1801</strain>
    </source>
</reference>
<organism evidence="1 2">
    <name type="scientific">Gossypium australe</name>
    <dbReference type="NCBI Taxonomy" id="47621"/>
    <lineage>
        <taxon>Eukaryota</taxon>
        <taxon>Viridiplantae</taxon>
        <taxon>Streptophyta</taxon>
        <taxon>Embryophyta</taxon>
        <taxon>Tracheophyta</taxon>
        <taxon>Spermatophyta</taxon>
        <taxon>Magnoliopsida</taxon>
        <taxon>eudicotyledons</taxon>
        <taxon>Gunneridae</taxon>
        <taxon>Pentapetalae</taxon>
        <taxon>rosids</taxon>
        <taxon>malvids</taxon>
        <taxon>Malvales</taxon>
        <taxon>Malvaceae</taxon>
        <taxon>Malvoideae</taxon>
        <taxon>Gossypium</taxon>
    </lineage>
</organism>